<dbReference type="EMBL" id="JAYFUL010000071">
    <property type="protein sequence ID" value="MEA5260841.1"/>
    <property type="molecule type" value="Genomic_DNA"/>
</dbReference>
<protein>
    <submittedName>
        <fullName evidence="1">Uncharacterized protein</fullName>
    </submittedName>
</protein>
<evidence type="ECO:0000313" key="2">
    <source>
        <dbReference type="Proteomes" id="UP001304671"/>
    </source>
</evidence>
<accession>A0ABU5QWY5</accession>
<organism evidence="1 2">
    <name type="scientific">Arcicella aquatica</name>
    <dbReference type="NCBI Taxonomy" id="217141"/>
    <lineage>
        <taxon>Bacteria</taxon>
        <taxon>Pseudomonadati</taxon>
        <taxon>Bacteroidota</taxon>
        <taxon>Cytophagia</taxon>
        <taxon>Cytophagales</taxon>
        <taxon>Flectobacillaceae</taxon>
        <taxon>Arcicella</taxon>
    </lineage>
</organism>
<dbReference type="Proteomes" id="UP001304671">
    <property type="component" value="Unassembled WGS sequence"/>
</dbReference>
<comment type="caution">
    <text evidence="1">The sequence shown here is derived from an EMBL/GenBank/DDBJ whole genome shotgun (WGS) entry which is preliminary data.</text>
</comment>
<dbReference type="RefSeq" id="WP_323253714.1">
    <property type="nucleotide sequence ID" value="NZ_JAYFUL010000071.1"/>
</dbReference>
<keyword evidence="2" id="KW-1185">Reference proteome</keyword>
<reference evidence="1 2" key="1">
    <citation type="submission" date="2023-12" db="EMBL/GenBank/DDBJ databases">
        <title>Novel species of the genus Arcicella isolated from rivers.</title>
        <authorList>
            <person name="Lu H."/>
        </authorList>
    </citation>
    <scope>NUCLEOTIDE SEQUENCE [LARGE SCALE GENOMIC DNA]</scope>
    <source>
        <strain evidence="1 2">LMG 21963</strain>
    </source>
</reference>
<name>A0ABU5QWY5_9BACT</name>
<gene>
    <name evidence="1" type="ORF">VB264_23785</name>
</gene>
<proteinExistence type="predicted"/>
<evidence type="ECO:0000313" key="1">
    <source>
        <dbReference type="EMBL" id="MEA5260841.1"/>
    </source>
</evidence>
<sequence>MRKALIRLPMTDSIQHKAYRLQPKAYSLQSIFFKTFFGSIKLKQYDTKRI</sequence>